<dbReference type="AlphaFoldDB" id="A0AAP0CBI3"/>
<dbReference type="SUPFAM" id="SSF57667">
    <property type="entry name" value="beta-beta-alpha zinc fingers"/>
    <property type="match status" value="1"/>
</dbReference>
<dbReference type="SMART" id="SM00451">
    <property type="entry name" value="ZnF_U1"/>
    <property type="match status" value="2"/>
</dbReference>
<dbReference type="PROSITE" id="PS00028">
    <property type="entry name" value="ZINC_FINGER_C2H2_1"/>
    <property type="match status" value="1"/>
</dbReference>
<evidence type="ECO:0000313" key="3">
    <source>
        <dbReference type="Proteomes" id="UP001408789"/>
    </source>
</evidence>
<protein>
    <recommendedName>
        <fullName evidence="1">C2H2-type domain-containing protein</fullName>
    </recommendedName>
</protein>
<dbReference type="Proteomes" id="UP001408789">
    <property type="component" value="Unassembled WGS sequence"/>
</dbReference>
<dbReference type="InterPro" id="IPR013087">
    <property type="entry name" value="Znf_C2H2_type"/>
</dbReference>
<accession>A0AAP0CBI3</accession>
<keyword evidence="3" id="KW-1185">Reference proteome</keyword>
<evidence type="ECO:0000313" key="2">
    <source>
        <dbReference type="EMBL" id="KAK9051017.1"/>
    </source>
</evidence>
<dbReference type="GO" id="GO:0003676">
    <property type="term" value="F:nucleic acid binding"/>
    <property type="evidence" value="ECO:0007669"/>
    <property type="project" value="InterPro"/>
</dbReference>
<feature type="domain" description="C2H2-type" evidence="1">
    <location>
        <begin position="87"/>
        <end position="109"/>
    </location>
</feature>
<reference evidence="2 3" key="1">
    <citation type="submission" date="2024-04" db="EMBL/GenBank/DDBJ databases">
        <title>The reference genome of an endangered Asteraceae, Deinandra increscens subsp. villosa, native to the Central Coast of California.</title>
        <authorList>
            <person name="Guilliams M."/>
            <person name="Hasenstab-Lehman K."/>
            <person name="Meyer R."/>
            <person name="Mcevoy S."/>
        </authorList>
    </citation>
    <scope>NUCLEOTIDE SEQUENCE [LARGE SCALE GENOMIC DNA]</scope>
    <source>
        <tissue evidence="2">Leaf</tissue>
    </source>
</reference>
<proteinExistence type="predicted"/>
<dbReference type="InterPro" id="IPR003604">
    <property type="entry name" value="Matrin/U1-like-C_Znf_C2H2"/>
</dbReference>
<evidence type="ECO:0000259" key="1">
    <source>
        <dbReference type="PROSITE" id="PS00028"/>
    </source>
</evidence>
<organism evidence="2 3">
    <name type="scientific">Deinandra increscens subsp. villosa</name>
    <dbReference type="NCBI Taxonomy" id="3103831"/>
    <lineage>
        <taxon>Eukaryota</taxon>
        <taxon>Viridiplantae</taxon>
        <taxon>Streptophyta</taxon>
        <taxon>Embryophyta</taxon>
        <taxon>Tracheophyta</taxon>
        <taxon>Spermatophyta</taxon>
        <taxon>Magnoliopsida</taxon>
        <taxon>eudicotyledons</taxon>
        <taxon>Gunneridae</taxon>
        <taxon>Pentapetalae</taxon>
        <taxon>asterids</taxon>
        <taxon>campanulids</taxon>
        <taxon>Asterales</taxon>
        <taxon>Asteraceae</taxon>
        <taxon>Asteroideae</taxon>
        <taxon>Heliantheae alliance</taxon>
        <taxon>Madieae</taxon>
        <taxon>Madiinae</taxon>
        <taxon>Deinandra</taxon>
    </lineage>
</organism>
<dbReference type="EMBL" id="JBCNJP010000027">
    <property type="protein sequence ID" value="KAK9051017.1"/>
    <property type="molecule type" value="Genomic_DNA"/>
</dbReference>
<gene>
    <name evidence="2" type="ORF">SSX86_027642</name>
</gene>
<name>A0AAP0CBI3_9ASTR</name>
<dbReference type="Gene3D" id="3.30.160.60">
    <property type="entry name" value="Classic Zinc Finger"/>
    <property type="match status" value="1"/>
</dbReference>
<sequence length="173" mass="19631">MEEELIKLCNIMPVELAIKRELEYRKKVEILNNQHQDDLKPLIGAQIPVSEGQPPVDRKRKILPCNTQCSRPLQPFRSFRPSPRFVCVACRIAFATVVHLKIHGETFAHKAKLSSSRRVGENTSNPFLCEVCDILCSSGRVMEYHVAGYKHATLLQEFEAAKRGRIYGNLASN</sequence>
<dbReference type="GO" id="GO:0008270">
    <property type="term" value="F:zinc ion binding"/>
    <property type="evidence" value="ECO:0007669"/>
    <property type="project" value="InterPro"/>
</dbReference>
<dbReference type="InterPro" id="IPR036236">
    <property type="entry name" value="Znf_C2H2_sf"/>
</dbReference>
<comment type="caution">
    <text evidence="2">The sequence shown here is derived from an EMBL/GenBank/DDBJ whole genome shotgun (WGS) entry which is preliminary data.</text>
</comment>